<keyword evidence="1 5" id="KW-0436">Ligase</keyword>
<feature type="domain" description="Aminoacyl-tRNA synthetase class II (D/K/N)" evidence="4">
    <location>
        <begin position="4"/>
        <end position="32"/>
    </location>
</feature>
<dbReference type="Pfam" id="PF00152">
    <property type="entry name" value="tRNA-synt_2"/>
    <property type="match status" value="1"/>
</dbReference>
<dbReference type="InterPro" id="IPR004364">
    <property type="entry name" value="Aa-tRNA-synt_II"/>
</dbReference>
<accession>A0A3B0PVZ7</accession>
<protein>
    <submittedName>
        <fullName evidence="5">Asparagine--tRNA ligase</fullName>
        <ecNumber evidence="5">6.1.1.22</ecNumber>
    </submittedName>
</protein>
<dbReference type="SUPFAM" id="SSF55681">
    <property type="entry name" value="Class II aaRS and biotin synthetases"/>
    <property type="match status" value="1"/>
</dbReference>
<proteinExistence type="predicted"/>
<dbReference type="InterPro" id="IPR045864">
    <property type="entry name" value="aa-tRNA-synth_II/BPL/LPL"/>
</dbReference>
<dbReference type="GO" id="GO:0004816">
    <property type="term" value="F:asparagine-tRNA ligase activity"/>
    <property type="evidence" value="ECO:0007669"/>
    <property type="project" value="UniProtKB-EC"/>
</dbReference>
<evidence type="ECO:0000259" key="4">
    <source>
        <dbReference type="Pfam" id="PF00152"/>
    </source>
</evidence>
<dbReference type="AlphaFoldDB" id="A0A3B0PVZ7"/>
<keyword evidence="6" id="KW-1185">Reference proteome</keyword>
<dbReference type="Gene3D" id="3.30.930.10">
    <property type="entry name" value="Bira Bifunctional Protein, Domain 2"/>
    <property type="match status" value="1"/>
</dbReference>
<organism evidence="5 6">
    <name type="scientific">Mycoplasmopsis edwardii</name>
    <dbReference type="NCBI Taxonomy" id="53558"/>
    <lineage>
        <taxon>Bacteria</taxon>
        <taxon>Bacillati</taxon>
        <taxon>Mycoplasmatota</taxon>
        <taxon>Mycoplasmoidales</taxon>
        <taxon>Metamycoplasmataceae</taxon>
        <taxon>Mycoplasmopsis</taxon>
    </lineage>
</organism>
<keyword evidence="2" id="KW-0547">Nucleotide-binding</keyword>
<evidence type="ECO:0000256" key="2">
    <source>
        <dbReference type="ARBA" id="ARBA00022741"/>
    </source>
</evidence>
<evidence type="ECO:0000256" key="3">
    <source>
        <dbReference type="ARBA" id="ARBA00022840"/>
    </source>
</evidence>
<keyword evidence="3" id="KW-0067">ATP-binding</keyword>
<gene>
    <name evidence="5" type="primary">asnS_1</name>
    <name evidence="5" type="ORF">NCTC10132_00829</name>
</gene>
<dbReference type="GO" id="GO:0006418">
    <property type="term" value="P:tRNA aminoacylation for protein translation"/>
    <property type="evidence" value="ECO:0007669"/>
    <property type="project" value="InterPro"/>
</dbReference>
<evidence type="ECO:0000313" key="5">
    <source>
        <dbReference type="EMBL" id="SYV97464.1"/>
    </source>
</evidence>
<dbReference type="EMBL" id="LS991951">
    <property type="protein sequence ID" value="SYV97464.1"/>
    <property type="molecule type" value="Genomic_DNA"/>
</dbReference>
<evidence type="ECO:0000256" key="1">
    <source>
        <dbReference type="ARBA" id="ARBA00022598"/>
    </source>
</evidence>
<dbReference type="EC" id="6.1.1.22" evidence="5"/>
<name>A0A3B0PVZ7_9BACT</name>
<dbReference type="Proteomes" id="UP000257559">
    <property type="component" value="Chromosome"/>
</dbReference>
<dbReference type="KEGG" id="medw:NCTC10132_00829"/>
<sequence length="38" mass="4315">MMSSGFGIGFERLVMYVTGMDNIRDSIPYPRTTGNIRM</sequence>
<dbReference type="GO" id="GO:0005524">
    <property type="term" value="F:ATP binding"/>
    <property type="evidence" value="ECO:0007669"/>
    <property type="project" value="InterPro"/>
</dbReference>
<reference evidence="6" key="1">
    <citation type="submission" date="2018-06" db="EMBL/GenBank/DDBJ databases">
        <authorList>
            <consortium name="Pathogen Informatics"/>
        </authorList>
    </citation>
    <scope>NUCLEOTIDE SEQUENCE [LARGE SCALE GENOMIC DNA]</scope>
    <source>
        <strain evidence="6">NCTC10132</strain>
    </source>
</reference>
<evidence type="ECO:0000313" key="6">
    <source>
        <dbReference type="Proteomes" id="UP000257559"/>
    </source>
</evidence>